<proteinExistence type="predicted"/>
<dbReference type="EMBL" id="JACIBY010000028">
    <property type="protein sequence ID" value="MBB3842172.1"/>
    <property type="molecule type" value="Genomic_DNA"/>
</dbReference>
<feature type="chain" id="PRO_5031227307" evidence="1">
    <location>
        <begin position="20"/>
        <end position="183"/>
    </location>
</feature>
<reference evidence="2 3" key="1">
    <citation type="submission" date="2020-08" db="EMBL/GenBank/DDBJ databases">
        <title>Genomic Encyclopedia of Type Strains, Phase IV (KMG-IV): sequencing the most valuable type-strain genomes for metagenomic binning, comparative biology and taxonomic classification.</title>
        <authorList>
            <person name="Goeker M."/>
        </authorList>
    </citation>
    <scope>NUCLEOTIDE SEQUENCE [LARGE SCALE GENOMIC DNA]</scope>
    <source>
        <strain evidence="2 3">DSM 17976</strain>
    </source>
</reference>
<organism evidence="2 3">
    <name type="scientific">Runella defluvii</name>
    <dbReference type="NCBI Taxonomy" id="370973"/>
    <lineage>
        <taxon>Bacteria</taxon>
        <taxon>Pseudomonadati</taxon>
        <taxon>Bacteroidota</taxon>
        <taxon>Cytophagia</taxon>
        <taxon>Cytophagales</taxon>
        <taxon>Spirosomataceae</taxon>
        <taxon>Runella</taxon>
    </lineage>
</organism>
<dbReference type="AlphaFoldDB" id="A0A7W5ZV87"/>
<gene>
    <name evidence="2" type="ORF">FHS57_006203</name>
</gene>
<dbReference type="Proteomes" id="UP000541352">
    <property type="component" value="Unassembled WGS sequence"/>
</dbReference>
<dbReference type="RefSeq" id="WP_183980361.1">
    <property type="nucleotide sequence ID" value="NZ_JACIBY010000028.1"/>
</dbReference>
<accession>A0A7W5ZV87</accession>
<evidence type="ECO:0000313" key="3">
    <source>
        <dbReference type="Proteomes" id="UP000541352"/>
    </source>
</evidence>
<name>A0A7W5ZV87_9BACT</name>
<keyword evidence="3" id="KW-1185">Reference proteome</keyword>
<feature type="signal peptide" evidence="1">
    <location>
        <begin position="1"/>
        <end position="19"/>
    </location>
</feature>
<sequence>MKKTTYLLSLLGFFMLALAGCETKSPFPDIAHGASFVAWPDPLPAAVTAANINIINVPLANVASANMAFTTQSANADEISKVDAYVSHVRGTVVTPAASTAAPHGVMVKTLTSLNGKEQLSVSELLSKTGITAANLRANDRLRVRFVATMKDGRVFSWQNSGPGINANALGTNFTPLLDVILQ</sequence>
<keyword evidence="1" id="KW-0732">Signal</keyword>
<comment type="caution">
    <text evidence="2">The sequence shown here is derived from an EMBL/GenBank/DDBJ whole genome shotgun (WGS) entry which is preliminary data.</text>
</comment>
<evidence type="ECO:0000256" key="1">
    <source>
        <dbReference type="SAM" id="SignalP"/>
    </source>
</evidence>
<dbReference type="PROSITE" id="PS51257">
    <property type="entry name" value="PROKAR_LIPOPROTEIN"/>
    <property type="match status" value="1"/>
</dbReference>
<evidence type="ECO:0000313" key="2">
    <source>
        <dbReference type="EMBL" id="MBB3842172.1"/>
    </source>
</evidence>
<protein>
    <submittedName>
        <fullName evidence="2">Uncharacterized protein</fullName>
    </submittedName>
</protein>